<dbReference type="PRINTS" id="PR01276">
    <property type="entry name" value="TYPE2KERATIN"/>
</dbReference>
<evidence type="ECO:0000313" key="8">
    <source>
        <dbReference type="Proteomes" id="UP000314980"/>
    </source>
</evidence>
<keyword evidence="1" id="KW-0403">Intermediate filament</keyword>
<dbReference type="Pfam" id="PF00038">
    <property type="entry name" value="Filament"/>
    <property type="match status" value="1"/>
</dbReference>
<dbReference type="GO" id="GO:0045109">
    <property type="term" value="P:intermediate filament organization"/>
    <property type="evidence" value="ECO:0007669"/>
    <property type="project" value="TreeGrafter"/>
</dbReference>
<dbReference type="Pfam" id="PF16208">
    <property type="entry name" value="Keratin_2_head"/>
    <property type="match status" value="1"/>
</dbReference>
<evidence type="ECO:0000256" key="3">
    <source>
        <dbReference type="ARBA" id="ARBA00061646"/>
    </source>
</evidence>
<dbReference type="SMART" id="SM01391">
    <property type="entry name" value="Filament"/>
    <property type="match status" value="1"/>
</dbReference>
<feature type="region of interest" description="Disordered" evidence="5">
    <location>
        <begin position="17"/>
        <end position="48"/>
    </location>
</feature>
<comment type="similarity">
    <text evidence="3">Belongs to the intermediate filament family.</text>
</comment>
<dbReference type="PANTHER" id="PTHR45616">
    <property type="entry name" value="GATA-TYPE DOMAIN-CONTAINING PROTEIN"/>
    <property type="match status" value="1"/>
</dbReference>
<dbReference type="FunFam" id="1.20.5.1160:FF:000001">
    <property type="entry name" value="Keratin type II"/>
    <property type="match status" value="1"/>
</dbReference>
<dbReference type="PROSITE" id="PS51842">
    <property type="entry name" value="IF_ROD_2"/>
    <property type="match status" value="1"/>
</dbReference>
<protein>
    <submittedName>
        <fullName evidence="7">Si:dkey-222n6.2</fullName>
    </submittedName>
</protein>
<evidence type="ECO:0000256" key="1">
    <source>
        <dbReference type="ARBA" id="ARBA00022754"/>
    </source>
</evidence>
<dbReference type="GeneTree" id="ENSGT00940000161090"/>
<dbReference type="InterPro" id="IPR039008">
    <property type="entry name" value="IF_rod_dom"/>
</dbReference>
<organism evidence="7 8">
    <name type="scientific">Lates calcarifer</name>
    <name type="common">Barramundi</name>
    <name type="synonym">Holocentrus calcarifer</name>
    <dbReference type="NCBI Taxonomy" id="8187"/>
    <lineage>
        <taxon>Eukaryota</taxon>
        <taxon>Metazoa</taxon>
        <taxon>Chordata</taxon>
        <taxon>Craniata</taxon>
        <taxon>Vertebrata</taxon>
        <taxon>Euteleostomi</taxon>
        <taxon>Actinopterygii</taxon>
        <taxon>Neopterygii</taxon>
        <taxon>Teleostei</taxon>
        <taxon>Neoteleostei</taxon>
        <taxon>Acanthomorphata</taxon>
        <taxon>Carangaria</taxon>
        <taxon>Carangaria incertae sedis</taxon>
        <taxon>Centropomidae</taxon>
        <taxon>Lates</taxon>
    </lineage>
</organism>
<evidence type="ECO:0000313" key="7">
    <source>
        <dbReference type="Ensembl" id="ENSLCAP00010033327.1"/>
    </source>
</evidence>
<sequence length="481" mass="54983">RTDQFYCVQPAVLDRRRIPPSSPAVKSPHSTTTMSLRSKRVSRPGLHMSSGSFSSLSMGSYSVPRISSVANQRAPITSVTVNKSLLTPLKIDIDPTVQAVRTQEKEQIKSLNNRFASFIDKVRFLEQQNKMLETKWKLLQQQTTATSNVEPMLKSYIANLQRQLEFLSNDKHRLDMENNVMHKNVDDYKTRYEQEINKRNDAENEFVMLKKDVDAGYLSKVDLDDRVIAINEEVNFLKSLYDAELRELQDSLKETSVVVQMDNSRGLNMDHVVAEVKAQYEEIAARSREEAESWYKNKFDQMSAEADQYGNELRSTKAEISELNRMISRLQNEIQVAKAQRANLEDQVAKAEQCGELAVQDAKARIKELELALQRAKHDMARQLREYQELMNVKLLFLLQFHRSPGTVAPVTAVTFSYICLVLCYVQSVCTLLTCVEHKKTPALTVQVVTAVVMGVSPKWPQGTTMNPFHNQTNFNTRHKD</sequence>
<dbReference type="GO" id="GO:0031424">
    <property type="term" value="P:keratinization"/>
    <property type="evidence" value="ECO:0007669"/>
    <property type="project" value="TreeGrafter"/>
</dbReference>
<dbReference type="Gene3D" id="1.20.5.1160">
    <property type="entry name" value="Vasodilator-stimulated phosphoprotein"/>
    <property type="match status" value="1"/>
</dbReference>
<dbReference type="GO" id="GO:0030280">
    <property type="term" value="F:structural constituent of skin epidermis"/>
    <property type="evidence" value="ECO:0007669"/>
    <property type="project" value="TreeGrafter"/>
</dbReference>
<name>A0A4W6E880_LATCA</name>
<dbReference type="GO" id="GO:0045095">
    <property type="term" value="C:keratin filament"/>
    <property type="evidence" value="ECO:0007669"/>
    <property type="project" value="InterPro"/>
</dbReference>
<proteinExistence type="inferred from homology"/>
<evidence type="ECO:0000259" key="6">
    <source>
        <dbReference type="PROSITE" id="PS51842"/>
    </source>
</evidence>
<dbReference type="InterPro" id="IPR003054">
    <property type="entry name" value="Keratin_II"/>
</dbReference>
<reference evidence="7" key="2">
    <citation type="submission" date="2025-08" db="UniProtKB">
        <authorList>
            <consortium name="Ensembl"/>
        </authorList>
    </citation>
    <scope>IDENTIFICATION</scope>
</reference>
<feature type="domain" description="IF rod" evidence="6">
    <location>
        <begin position="104"/>
        <end position="395"/>
    </location>
</feature>
<accession>A0A4W6E880</accession>
<dbReference type="Gene3D" id="1.20.5.500">
    <property type="entry name" value="Single helix bin"/>
    <property type="match status" value="1"/>
</dbReference>
<reference evidence="8" key="1">
    <citation type="submission" date="2015-09" db="EMBL/GenBank/DDBJ databases">
        <authorList>
            <person name="Sai Rama Sridatta P."/>
        </authorList>
    </citation>
    <scope>NUCLEOTIDE SEQUENCE [LARGE SCALE GENOMIC DNA]</scope>
</reference>
<feature type="coiled-coil region" evidence="4">
    <location>
        <begin position="299"/>
        <end position="393"/>
    </location>
</feature>
<dbReference type="GO" id="GO:0005615">
    <property type="term" value="C:extracellular space"/>
    <property type="evidence" value="ECO:0007669"/>
    <property type="project" value="TreeGrafter"/>
</dbReference>
<dbReference type="SUPFAM" id="SSF64593">
    <property type="entry name" value="Intermediate filament protein, coiled coil region"/>
    <property type="match status" value="2"/>
</dbReference>
<evidence type="ECO:0000256" key="4">
    <source>
        <dbReference type="SAM" id="Coils"/>
    </source>
</evidence>
<dbReference type="AlphaFoldDB" id="A0A4W6E880"/>
<dbReference type="Ensembl" id="ENSLCAT00010034119.1">
    <property type="protein sequence ID" value="ENSLCAP00010033327.1"/>
    <property type="gene ID" value="ENSLCAG00010015629.1"/>
</dbReference>
<keyword evidence="2 4" id="KW-0175">Coiled coil</keyword>
<dbReference type="STRING" id="8187.ENSLCAP00010033327"/>
<dbReference type="Proteomes" id="UP000314980">
    <property type="component" value="Unassembled WGS sequence"/>
</dbReference>
<evidence type="ECO:0000256" key="2">
    <source>
        <dbReference type="ARBA" id="ARBA00023054"/>
    </source>
</evidence>
<evidence type="ECO:0000256" key="5">
    <source>
        <dbReference type="SAM" id="MobiDB-lite"/>
    </source>
</evidence>
<dbReference type="PANTHER" id="PTHR45616:SF9">
    <property type="entry name" value="KERATIN, TYPE II CYTOSKELETAL 8-RELATED"/>
    <property type="match status" value="1"/>
</dbReference>
<reference evidence="7" key="3">
    <citation type="submission" date="2025-09" db="UniProtKB">
        <authorList>
            <consortium name="Ensembl"/>
        </authorList>
    </citation>
    <scope>IDENTIFICATION</scope>
</reference>
<dbReference type="Gene3D" id="1.20.5.170">
    <property type="match status" value="1"/>
</dbReference>
<dbReference type="InParanoid" id="A0A4W6E880"/>
<dbReference type="InterPro" id="IPR032444">
    <property type="entry name" value="Keratin_2_head"/>
</dbReference>
<dbReference type="FunFam" id="1.20.5.500:FF:000001">
    <property type="entry name" value="Type II keratin 23"/>
    <property type="match status" value="1"/>
</dbReference>
<keyword evidence="8" id="KW-1185">Reference proteome</keyword>
<feature type="coiled-coil region" evidence="4">
    <location>
        <begin position="108"/>
        <end position="212"/>
    </location>
</feature>